<evidence type="ECO:0000256" key="2">
    <source>
        <dbReference type="ARBA" id="ARBA00022723"/>
    </source>
</evidence>
<dbReference type="Proteomes" id="UP001642484">
    <property type="component" value="Unassembled WGS sequence"/>
</dbReference>
<dbReference type="SUPFAM" id="SSF57850">
    <property type="entry name" value="RING/U-box"/>
    <property type="match status" value="1"/>
</dbReference>
<protein>
    <recommendedName>
        <fullName evidence="13">RBR-type E3 ubiquitin transferase</fullName>
    </recommendedName>
</protein>
<dbReference type="InterPro" id="IPR044066">
    <property type="entry name" value="TRIAD_supradom"/>
</dbReference>
<keyword evidence="12" id="KW-1185">Reference proteome</keyword>
<evidence type="ECO:0000256" key="3">
    <source>
        <dbReference type="ARBA" id="ARBA00022737"/>
    </source>
</evidence>
<feature type="region of interest" description="Disordered" evidence="8">
    <location>
        <begin position="1"/>
        <end position="33"/>
    </location>
</feature>
<evidence type="ECO:0008006" key="13">
    <source>
        <dbReference type="Google" id="ProtNLM"/>
    </source>
</evidence>
<dbReference type="SMART" id="SM00230">
    <property type="entry name" value="CysPc"/>
    <property type="match status" value="1"/>
</dbReference>
<proteinExistence type="predicted"/>
<name>A0ABP0PB68_9DINO</name>
<evidence type="ECO:0000256" key="5">
    <source>
        <dbReference type="ARBA" id="ARBA00022786"/>
    </source>
</evidence>
<dbReference type="PROSITE" id="PS50330">
    <property type="entry name" value="UIM"/>
    <property type="match status" value="1"/>
</dbReference>
<evidence type="ECO:0000256" key="8">
    <source>
        <dbReference type="SAM" id="MobiDB-lite"/>
    </source>
</evidence>
<organism evidence="11 12">
    <name type="scientific">Durusdinium trenchii</name>
    <dbReference type="NCBI Taxonomy" id="1381693"/>
    <lineage>
        <taxon>Eukaryota</taxon>
        <taxon>Sar</taxon>
        <taxon>Alveolata</taxon>
        <taxon>Dinophyceae</taxon>
        <taxon>Suessiales</taxon>
        <taxon>Symbiodiniaceae</taxon>
        <taxon>Durusdinium</taxon>
    </lineage>
</organism>
<evidence type="ECO:0000256" key="1">
    <source>
        <dbReference type="ARBA" id="ARBA00022679"/>
    </source>
</evidence>
<feature type="region of interest" description="Disordered" evidence="8">
    <location>
        <begin position="803"/>
        <end position="825"/>
    </location>
</feature>
<keyword evidence="6" id="KW-0862">Zinc</keyword>
<keyword evidence="5" id="KW-0833">Ubl conjugation pathway</keyword>
<keyword evidence="3" id="KW-0677">Repeat</keyword>
<feature type="compositionally biased region" description="Polar residues" evidence="8">
    <location>
        <begin position="8"/>
        <end position="20"/>
    </location>
</feature>
<feature type="domain" description="Calpain catalytic" evidence="9">
    <location>
        <begin position="86"/>
        <end position="459"/>
    </location>
</feature>
<sequence length="993" mass="107532">MVTHLNRRNSASKTSRQPCSMASGSSRFRRSKGSAGATVAGTVLASKPTDAGWVVICGEDVENAAVLEQHRFGLQMALLGQGTPEGFVDHEFPAQAKSIDGLEGPPVRKGQEALMELLTDLRPEEDEEEELVTAPRCFCGRRGRQGRVQLNGMVAKRPYFRCGMRSCRFLSFGDLASSPEAQAIAWTRLRVGGLVGAKASLVVVGRDGFRPEDARHGSHSESLGDVEFIEALAVLAERPKVLQKLLPNANTLTPTSGETCGCHEVRLCIAGLWRSFLIDERFPMTRESETPKNPHESLAFGRCAGNQLWIPLLEKAYAKAHSSYQFAFPGSSLEVFLEELTGAVVEEVRLGPTSCGRGKSMNADELLSLLQASDGALIACKARCLPASVSSVFAMLELAGRRIRLRNPRVASISGAYETALAMLKGTPAEASTYADGSFWVNFEDFLPSFSHAYICHAASTGGSLQHTRTVEGDFASGLDGLGTRGCAVSVVAQASCQLWISCIQPLPKAARLLQPVMGHVLNDLGIVVLQSTGQARAICFGGATASLRCHISLVAGEEASIFPVSFRAWPGAVRLRLQSSEPISMKLEAPSKADGLWGCLWGLAREGHELGLSCLRSVRSVPVRAHDGTVIASTELLILQMDGAAFLILENPDATETFLFDGTIEGNFVVTHTARGAQLGEWCEDKNDDNFTLGVRSHWRRYKVEDIVPPSCRQLVSFHFAVGKEWDVKVLFAQATLADNSMIGHRPKNHPFSPHAILSSSCDSELQGSEAQHALPVALELLDSEDQELQLALALSLSDQPGKAATEMATGPTGPRRWGRGKEKSERCSERSPCPVCLEPMMVKALVPCCEVCVSCASLWAQEQESQGLAADEISCPLCAKCLPHTSMSALLGKEALARAQDRISQRKLQALQSQKSILPSSTLIRLGLKQCPGCGEGMQKESETCHKMICRTCRARFCFRCLSRLEYFNCGCTGAEHNFVDPHNGRILAHQ</sequence>
<evidence type="ECO:0000313" key="12">
    <source>
        <dbReference type="Proteomes" id="UP001642484"/>
    </source>
</evidence>
<evidence type="ECO:0000259" key="9">
    <source>
        <dbReference type="PROSITE" id="PS50203"/>
    </source>
</evidence>
<keyword evidence="2" id="KW-0479">Metal-binding</keyword>
<dbReference type="Pfam" id="PF00648">
    <property type="entry name" value="Peptidase_C2"/>
    <property type="match status" value="1"/>
</dbReference>
<keyword evidence="4" id="KW-0863">Zinc-finger</keyword>
<keyword evidence="1" id="KW-0808">Transferase</keyword>
<accession>A0ABP0PB68</accession>
<dbReference type="EMBL" id="CAXAMN010022806">
    <property type="protein sequence ID" value="CAK9072878.1"/>
    <property type="molecule type" value="Genomic_DNA"/>
</dbReference>
<dbReference type="SUPFAM" id="SSF54001">
    <property type="entry name" value="Cysteine proteinases"/>
    <property type="match status" value="1"/>
</dbReference>
<dbReference type="InterPro" id="IPR022684">
    <property type="entry name" value="Calpain_cysteine_protease"/>
</dbReference>
<dbReference type="PANTHER" id="PTHR10183">
    <property type="entry name" value="CALPAIN"/>
    <property type="match status" value="1"/>
</dbReference>
<feature type="domain" description="RING-type" evidence="10">
    <location>
        <begin position="831"/>
        <end position="993"/>
    </location>
</feature>
<dbReference type="InterPro" id="IPR003903">
    <property type="entry name" value="UIM_dom"/>
</dbReference>
<comment type="caution">
    <text evidence="7">Lacks conserved residue(s) required for the propagation of feature annotation.</text>
</comment>
<dbReference type="PROSITE" id="PS50203">
    <property type="entry name" value="CALPAIN_CAT"/>
    <property type="match status" value="1"/>
</dbReference>
<dbReference type="InterPro" id="IPR038765">
    <property type="entry name" value="Papain-like_cys_pep_sf"/>
</dbReference>
<comment type="caution">
    <text evidence="11">The sequence shown here is derived from an EMBL/GenBank/DDBJ whole genome shotgun (WGS) entry which is preliminary data.</text>
</comment>
<dbReference type="PROSITE" id="PS51873">
    <property type="entry name" value="TRIAD"/>
    <property type="match status" value="1"/>
</dbReference>
<gene>
    <name evidence="11" type="ORF">CCMP2556_LOCUS35857</name>
</gene>
<evidence type="ECO:0000256" key="4">
    <source>
        <dbReference type="ARBA" id="ARBA00022771"/>
    </source>
</evidence>
<evidence type="ECO:0000256" key="6">
    <source>
        <dbReference type="ARBA" id="ARBA00022833"/>
    </source>
</evidence>
<reference evidence="11 12" key="1">
    <citation type="submission" date="2024-02" db="EMBL/GenBank/DDBJ databases">
        <authorList>
            <person name="Chen Y."/>
            <person name="Shah S."/>
            <person name="Dougan E. K."/>
            <person name="Thang M."/>
            <person name="Chan C."/>
        </authorList>
    </citation>
    <scope>NUCLEOTIDE SEQUENCE [LARGE SCALE GENOMIC DNA]</scope>
</reference>
<evidence type="ECO:0000259" key="10">
    <source>
        <dbReference type="PROSITE" id="PS51873"/>
    </source>
</evidence>
<evidence type="ECO:0000256" key="7">
    <source>
        <dbReference type="PROSITE-ProRule" id="PRU00239"/>
    </source>
</evidence>
<evidence type="ECO:0000313" key="11">
    <source>
        <dbReference type="EMBL" id="CAK9072878.1"/>
    </source>
</evidence>
<dbReference type="InterPro" id="IPR001300">
    <property type="entry name" value="Peptidase_C2_calpain_cat"/>
</dbReference>
<dbReference type="PANTHER" id="PTHR10183:SF382">
    <property type="entry name" value="CALPAIN-15"/>
    <property type="match status" value="1"/>
</dbReference>